<keyword evidence="3" id="KW-1185">Reference proteome</keyword>
<organism evidence="2 3">
    <name type="scientific">Pisolithus microcarpus 441</name>
    <dbReference type="NCBI Taxonomy" id="765257"/>
    <lineage>
        <taxon>Eukaryota</taxon>
        <taxon>Fungi</taxon>
        <taxon>Dikarya</taxon>
        <taxon>Basidiomycota</taxon>
        <taxon>Agaricomycotina</taxon>
        <taxon>Agaricomycetes</taxon>
        <taxon>Agaricomycetidae</taxon>
        <taxon>Boletales</taxon>
        <taxon>Sclerodermatineae</taxon>
        <taxon>Pisolithaceae</taxon>
        <taxon>Pisolithus</taxon>
    </lineage>
</organism>
<gene>
    <name evidence="2" type="ORF">PISMIDRAFT_513718</name>
</gene>
<evidence type="ECO:0000313" key="2">
    <source>
        <dbReference type="EMBL" id="KIK22128.1"/>
    </source>
</evidence>
<evidence type="ECO:0000313" key="3">
    <source>
        <dbReference type="Proteomes" id="UP000054018"/>
    </source>
</evidence>
<protein>
    <submittedName>
        <fullName evidence="2">Uncharacterized protein</fullName>
    </submittedName>
</protein>
<feature type="region of interest" description="Disordered" evidence="1">
    <location>
        <begin position="193"/>
        <end position="239"/>
    </location>
</feature>
<dbReference type="AlphaFoldDB" id="A0A0C9ZQY0"/>
<dbReference type="Proteomes" id="UP000054018">
    <property type="component" value="Unassembled WGS sequence"/>
</dbReference>
<reference evidence="3" key="2">
    <citation type="submission" date="2015-01" db="EMBL/GenBank/DDBJ databases">
        <title>Evolutionary Origins and Diversification of the Mycorrhizal Mutualists.</title>
        <authorList>
            <consortium name="DOE Joint Genome Institute"/>
            <consortium name="Mycorrhizal Genomics Consortium"/>
            <person name="Kohler A."/>
            <person name="Kuo A."/>
            <person name="Nagy L.G."/>
            <person name="Floudas D."/>
            <person name="Copeland A."/>
            <person name="Barry K.W."/>
            <person name="Cichocki N."/>
            <person name="Veneault-Fourrey C."/>
            <person name="LaButti K."/>
            <person name="Lindquist E.A."/>
            <person name="Lipzen A."/>
            <person name="Lundell T."/>
            <person name="Morin E."/>
            <person name="Murat C."/>
            <person name="Riley R."/>
            <person name="Ohm R."/>
            <person name="Sun H."/>
            <person name="Tunlid A."/>
            <person name="Henrissat B."/>
            <person name="Grigoriev I.V."/>
            <person name="Hibbett D.S."/>
            <person name="Martin F."/>
        </authorList>
    </citation>
    <scope>NUCLEOTIDE SEQUENCE [LARGE SCALE GENOMIC DNA]</scope>
    <source>
        <strain evidence="3">441</strain>
    </source>
</reference>
<name>A0A0C9ZQY0_9AGAM</name>
<dbReference type="OrthoDB" id="2677939at2759"/>
<accession>A0A0C9ZQY0</accession>
<evidence type="ECO:0000256" key="1">
    <source>
        <dbReference type="SAM" id="MobiDB-lite"/>
    </source>
</evidence>
<proteinExistence type="predicted"/>
<dbReference type="EMBL" id="KN833743">
    <property type="protein sequence ID" value="KIK22128.1"/>
    <property type="molecule type" value="Genomic_DNA"/>
</dbReference>
<feature type="compositionally biased region" description="Polar residues" evidence="1">
    <location>
        <begin position="193"/>
        <end position="210"/>
    </location>
</feature>
<reference evidence="2 3" key="1">
    <citation type="submission" date="2014-04" db="EMBL/GenBank/DDBJ databases">
        <authorList>
            <consortium name="DOE Joint Genome Institute"/>
            <person name="Kuo A."/>
            <person name="Kohler A."/>
            <person name="Costa M.D."/>
            <person name="Nagy L.G."/>
            <person name="Floudas D."/>
            <person name="Copeland A."/>
            <person name="Barry K.W."/>
            <person name="Cichocki N."/>
            <person name="Veneault-Fourrey C."/>
            <person name="LaButti K."/>
            <person name="Lindquist E.A."/>
            <person name="Lipzen A."/>
            <person name="Lundell T."/>
            <person name="Morin E."/>
            <person name="Murat C."/>
            <person name="Sun H."/>
            <person name="Tunlid A."/>
            <person name="Henrissat B."/>
            <person name="Grigoriev I.V."/>
            <person name="Hibbett D.S."/>
            <person name="Martin F."/>
            <person name="Nordberg H.P."/>
            <person name="Cantor M.N."/>
            <person name="Hua S.X."/>
        </authorList>
    </citation>
    <scope>NUCLEOTIDE SEQUENCE [LARGE SCALE GENOMIC DNA]</scope>
    <source>
        <strain evidence="2 3">441</strain>
    </source>
</reference>
<dbReference type="HOGENOM" id="CLU_1019827_0_0_1"/>
<sequence length="273" mass="29337">MSVRTAPMNVHYYPNLRVHRHQEQEWYSPGPIPLPTSPRWTCVGLPPEDAPCPGCALDTVDRQLGFRTPAHGQPTFSELCSPPGSSHAYYGAKHGSTSPNLAAPLSPLDVPTLVSSWTPIPTSPSKSSYTNDSRLCSNLPSPSNCNTPHTTTPCSDQWALPTTHTIHVTGTPTPRGVSRVKNVPVSFATRQAIDQSSTRIAQTASNSKHSQGPGRNDTAGSVPFKVQAPTAGMPCSHDAGSTRIQRVDRSLYPVTSSLRCSERAPVPVLMFLP</sequence>